<evidence type="ECO:0000256" key="5">
    <source>
        <dbReference type="ARBA" id="ARBA00022989"/>
    </source>
</evidence>
<sequence>MKERAVKNHRKLSKSEQALKIACYLIAGVFAFFCIVPFVYIIACSFSEEALILKNGFKLIPQGFTTAAYEVVFGGKQIWISYGVSIFVTVAGTLLSMLVSSMLAYPLAAGIKYGSRINLYIYFTMIFNGGLVPTYMLISRYLHLTNTVWALILPSMVIPWNVFLLRNFFTAIPSSLAESAKLDGANDMTILFRIILPCSKPALATVSLFYALGYWNEWFKAMLYNAGDKNTWPLQYLIMQLIRKTETLANMASQGAAVNTATLPSTTMKMATALCTIGPIILVYPIAQKYFTGGIMVGSVKG</sequence>
<dbReference type="GO" id="GO:0055085">
    <property type="term" value="P:transmembrane transport"/>
    <property type="evidence" value="ECO:0007669"/>
    <property type="project" value="InterPro"/>
</dbReference>
<comment type="similarity">
    <text evidence="7">Belongs to the binding-protein-dependent transport system permease family.</text>
</comment>
<feature type="transmembrane region" description="Helical" evidence="7">
    <location>
        <begin position="190"/>
        <end position="215"/>
    </location>
</feature>
<keyword evidence="10" id="KW-1185">Reference proteome</keyword>
<dbReference type="GO" id="GO:0005886">
    <property type="term" value="C:plasma membrane"/>
    <property type="evidence" value="ECO:0007669"/>
    <property type="project" value="UniProtKB-SubCell"/>
</dbReference>
<keyword evidence="4 7" id="KW-0812">Transmembrane</keyword>
<gene>
    <name evidence="9" type="ORF">BRYFOR_08741</name>
</gene>
<feature type="transmembrane region" description="Helical" evidence="7">
    <location>
        <begin position="119"/>
        <end position="142"/>
    </location>
</feature>
<evidence type="ECO:0000256" key="6">
    <source>
        <dbReference type="ARBA" id="ARBA00023136"/>
    </source>
</evidence>
<evidence type="ECO:0000256" key="3">
    <source>
        <dbReference type="ARBA" id="ARBA00022475"/>
    </source>
</evidence>
<comment type="caution">
    <text evidence="9">The sequence shown here is derived from an EMBL/GenBank/DDBJ whole genome shotgun (WGS) entry which is preliminary data.</text>
</comment>
<reference evidence="9" key="1">
    <citation type="submission" date="2009-07" db="EMBL/GenBank/DDBJ databases">
        <authorList>
            <person name="Weinstock G."/>
            <person name="Sodergren E."/>
            <person name="Clifton S."/>
            <person name="Fulton L."/>
            <person name="Fulton B."/>
            <person name="Courtney L."/>
            <person name="Fronick C."/>
            <person name="Harrison M."/>
            <person name="Strong C."/>
            <person name="Farmer C."/>
            <person name="Delahaunty K."/>
            <person name="Markovic C."/>
            <person name="Hall O."/>
            <person name="Minx P."/>
            <person name="Tomlinson C."/>
            <person name="Mitreva M."/>
            <person name="Nelson J."/>
            <person name="Hou S."/>
            <person name="Wollam A."/>
            <person name="Pepin K.H."/>
            <person name="Johnson M."/>
            <person name="Bhonagiri V."/>
            <person name="Nash W.E."/>
            <person name="Warren W."/>
            <person name="Chinwalla A."/>
            <person name="Mardis E.R."/>
            <person name="Wilson R.K."/>
        </authorList>
    </citation>
    <scope>NUCLEOTIDE SEQUENCE [LARGE SCALE GENOMIC DNA]</scope>
    <source>
        <strain evidence="9">DSM 14469</strain>
    </source>
</reference>
<keyword evidence="3" id="KW-1003">Cell membrane</keyword>
<dbReference type="PANTHER" id="PTHR43744:SF9">
    <property type="entry name" value="POLYGALACTURONAN_RHAMNOGALACTURONAN TRANSPORT SYSTEM PERMEASE PROTEIN YTCP"/>
    <property type="match status" value="1"/>
</dbReference>
<keyword evidence="5 7" id="KW-1133">Transmembrane helix</keyword>
<comment type="subcellular location">
    <subcellularLocation>
        <location evidence="1 7">Cell membrane</location>
        <topology evidence="1 7">Multi-pass membrane protein</topology>
    </subcellularLocation>
</comment>
<dbReference type="RefSeq" id="WP_006863505.1">
    <property type="nucleotide sequence ID" value="NZ_ACCL02000020.1"/>
</dbReference>
<dbReference type="InterPro" id="IPR035906">
    <property type="entry name" value="MetI-like_sf"/>
</dbReference>
<protein>
    <submittedName>
        <fullName evidence="9">ABC transporter, permease protein</fullName>
    </submittedName>
</protein>
<dbReference type="Gene3D" id="1.10.3720.10">
    <property type="entry name" value="MetI-like"/>
    <property type="match status" value="1"/>
</dbReference>
<dbReference type="OrthoDB" id="157184at2"/>
<evidence type="ECO:0000259" key="8">
    <source>
        <dbReference type="PROSITE" id="PS50928"/>
    </source>
</evidence>
<dbReference type="Proteomes" id="UP000005561">
    <property type="component" value="Unassembled WGS sequence"/>
</dbReference>
<evidence type="ECO:0000313" key="10">
    <source>
        <dbReference type="Proteomes" id="UP000005561"/>
    </source>
</evidence>
<dbReference type="SUPFAM" id="SSF161098">
    <property type="entry name" value="MetI-like"/>
    <property type="match status" value="1"/>
</dbReference>
<keyword evidence="6 7" id="KW-0472">Membrane</keyword>
<accession>C6LJA6</accession>
<feature type="transmembrane region" description="Helical" evidence="7">
    <location>
        <begin position="148"/>
        <end position="169"/>
    </location>
</feature>
<dbReference type="Pfam" id="PF00528">
    <property type="entry name" value="BPD_transp_1"/>
    <property type="match status" value="1"/>
</dbReference>
<evidence type="ECO:0000256" key="2">
    <source>
        <dbReference type="ARBA" id="ARBA00022448"/>
    </source>
</evidence>
<evidence type="ECO:0000313" key="9">
    <source>
        <dbReference type="EMBL" id="EET59220.1"/>
    </source>
</evidence>
<feature type="transmembrane region" description="Helical" evidence="7">
    <location>
        <begin position="79"/>
        <end position="107"/>
    </location>
</feature>
<dbReference type="EMBL" id="ACCL02000020">
    <property type="protein sequence ID" value="EET59220.1"/>
    <property type="molecule type" value="Genomic_DNA"/>
</dbReference>
<evidence type="ECO:0000256" key="1">
    <source>
        <dbReference type="ARBA" id="ARBA00004651"/>
    </source>
</evidence>
<feature type="domain" description="ABC transmembrane type-1" evidence="8">
    <location>
        <begin position="82"/>
        <end position="287"/>
    </location>
</feature>
<proteinExistence type="inferred from homology"/>
<dbReference type="PANTHER" id="PTHR43744">
    <property type="entry name" value="ABC TRANSPORTER PERMEASE PROTEIN MG189-RELATED-RELATED"/>
    <property type="match status" value="1"/>
</dbReference>
<dbReference type="eggNOG" id="COG0395">
    <property type="taxonomic scope" value="Bacteria"/>
</dbReference>
<keyword evidence="2 7" id="KW-0813">Transport</keyword>
<dbReference type="STRING" id="168384.SAMN05660368_03214"/>
<organism evidence="9 10">
    <name type="scientific">Marvinbryantia formatexigens DSM 14469</name>
    <dbReference type="NCBI Taxonomy" id="478749"/>
    <lineage>
        <taxon>Bacteria</taxon>
        <taxon>Bacillati</taxon>
        <taxon>Bacillota</taxon>
        <taxon>Clostridia</taxon>
        <taxon>Lachnospirales</taxon>
        <taxon>Lachnospiraceae</taxon>
        <taxon>Marvinbryantia</taxon>
    </lineage>
</organism>
<dbReference type="CDD" id="cd06261">
    <property type="entry name" value="TM_PBP2"/>
    <property type="match status" value="1"/>
</dbReference>
<evidence type="ECO:0000256" key="7">
    <source>
        <dbReference type="RuleBase" id="RU363032"/>
    </source>
</evidence>
<feature type="transmembrane region" description="Helical" evidence="7">
    <location>
        <begin position="270"/>
        <end position="287"/>
    </location>
</feature>
<dbReference type="InterPro" id="IPR000515">
    <property type="entry name" value="MetI-like"/>
</dbReference>
<name>C6LJA6_9FIRM</name>
<dbReference type="PROSITE" id="PS50928">
    <property type="entry name" value="ABC_TM1"/>
    <property type="match status" value="1"/>
</dbReference>
<dbReference type="AlphaFoldDB" id="C6LJA6"/>
<evidence type="ECO:0000256" key="4">
    <source>
        <dbReference type="ARBA" id="ARBA00022692"/>
    </source>
</evidence>
<feature type="transmembrane region" description="Helical" evidence="7">
    <location>
        <begin position="21"/>
        <end position="43"/>
    </location>
</feature>